<organism evidence="2 3">
    <name type="scientific">Xanthobacter autotrophicus</name>
    <dbReference type="NCBI Taxonomy" id="280"/>
    <lineage>
        <taxon>Bacteria</taxon>
        <taxon>Pseudomonadati</taxon>
        <taxon>Pseudomonadota</taxon>
        <taxon>Alphaproteobacteria</taxon>
        <taxon>Hyphomicrobiales</taxon>
        <taxon>Xanthobacteraceae</taxon>
        <taxon>Xanthobacter</taxon>
    </lineage>
</organism>
<dbReference type="Proteomes" id="UP000305131">
    <property type="component" value="Unassembled WGS sequence"/>
</dbReference>
<accession>A0A6C1KV51</accession>
<dbReference type="AlphaFoldDB" id="A0A6C1KV51"/>
<dbReference type="EMBL" id="VAUP01000004">
    <property type="protein sequence ID" value="TLX44786.1"/>
    <property type="molecule type" value="Genomic_DNA"/>
</dbReference>
<protein>
    <submittedName>
        <fullName evidence="2">Uncharacterized protein</fullName>
    </submittedName>
</protein>
<evidence type="ECO:0000313" key="2">
    <source>
        <dbReference type="EMBL" id="TLX44786.1"/>
    </source>
</evidence>
<evidence type="ECO:0000256" key="1">
    <source>
        <dbReference type="SAM" id="MobiDB-lite"/>
    </source>
</evidence>
<name>A0A6C1KV51_XANAU</name>
<gene>
    <name evidence="2" type="ORF">FBQ73_01685</name>
</gene>
<reference evidence="2 3" key="1">
    <citation type="submission" date="2019-05" db="EMBL/GenBank/DDBJ databases">
        <authorList>
            <person name="Zhou X."/>
        </authorList>
    </citation>
    <scope>NUCLEOTIDE SEQUENCE [LARGE SCALE GENOMIC DNA]</scope>
    <source>
        <strain evidence="2 3">DSM 432</strain>
    </source>
</reference>
<sequence>MMRIEAGAAREIPGPDERRRTRQKAVKPFKANLAHANAASERCRHLQDHRPHALESLLAPKKRSTRQLNQFK</sequence>
<dbReference type="RefSeq" id="WP_138397787.1">
    <property type="nucleotide sequence ID" value="NZ_JBAFVI010000009.1"/>
</dbReference>
<proteinExistence type="predicted"/>
<feature type="compositionally biased region" description="Basic and acidic residues" evidence="1">
    <location>
        <begin position="41"/>
        <end position="53"/>
    </location>
</feature>
<feature type="region of interest" description="Disordered" evidence="1">
    <location>
        <begin position="1"/>
        <end position="72"/>
    </location>
</feature>
<evidence type="ECO:0000313" key="3">
    <source>
        <dbReference type="Proteomes" id="UP000305131"/>
    </source>
</evidence>
<comment type="caution">
    <text evidence="2">The sequence shown here is derived from an EMBL/GenBank/DDBJ whole genome shotgun (WGS) entry which is preliminary data.</text>
</comment>
<dbReference type="GeneID" id="95772171"/>